<organism evidence="2">
    <name type="scientific">anaerobic digester metagenome</name>
    <dbReference type="NCBI Taxonomy" id="1263854"/>
    <lineage>
        <taxon>unclassified sequences</taxon>
        <taxon>metagenomes</taxon>
        <taxon>ecological metagenomes</taxon>
    </lineage>
</organism>
<sequence>MKIIYHCYGGAHSSVTAAAIHLGLLPENRVPTRAEFCAVPLYDRQEADEHGHFFFMGKDQAGHEVFLTARRSRPGVLENIFTGLAEIFGIPEDDYYLVNVMGEVNLTMKLGGFLSRRWGAVRVGRPIVAMGTQAAYLQLVKLVQRVKSEVGGYSENTVLQRKHLSPGRPGGGNSHGTPGGGGETGQKFLEPAVFEYQKK</sequence>
<gene>
    <name evidence="2" type="ORF">SCFA_2800005</name>
</gene>
<dbReference type="EMBL" id="CAADRN010000202">
    <property type="protein sequence ID" value="VFU15007.1"/>
    <property type="molecule type" value="Genomic_DNA"/>
</dbReference>
<evidence type="ECO:0008006" key="3">
    <source>
        <dbReference type="Google" id="ProtNLM"/>
    </source>
</evidence>
<name>A0A485M062_9ZZZZ</name>
<evidence type="ECO:0000313" key="2">
    <source>
        <dbReference type="EMBL" id="VFU15007.1"/>
    </source>
</evidence>
<dbReference type="AlphaFoldDB" id="A0A485M062"/>
<dbReference type="Pfam" id="PF11385">
    <property type="entry name" value="DUF3189"/>
    <property type="match status" value="1"/>
</dbReference>
<accession>A0A485M062</accession>
<feature type="compositionally biased region" description="Gly residues" evidence="1">
    <location>
        <begin position="168"/>
        <end position="184"/>
    </location>
</feature>
<evidence type="ECO:0000256" key="1">
    <source>
        <dbReference type="SAM" id="MobiDB-lite"/>
    </source>
</evidence>
<proteinExistence type="predicted"/>
<feature type="region of interest" description="Disordered" evidence="1">
    <location>
        <begin position="157"/>
        <end position="199"/>
    </location>
</feature>
<dbReference type="InterPro" id="IPR021525">
    <property type="entry name" value="DUF3189"/>
</dbReference>
<protein>
    <recommendedName>
        <fullName evidence="3">DUF3189 domain-containing protein</fullName>
    </recommendedName>
</protein>
<reference evidence="2" key="1">
    <citation type="submission" date="2019-03" db="EMBL/GenBank/DDBJ databases">
        <authorList>
            <person name="Hao L."/>
        </authorList>
    </citation>
    <scope>NUCLEOTIDE SEQUENCE</scope>
</reference>